<dbReference type="SUPFAM" id="SSF53300">
    <property type="entry name" value="vWA-like"/>
    <property type="match status" value="1"/>
</dbReference>
<dbReference type="PROSITE" id="PS00330">
    <property type="entry name" value="HEMOLYSIN_CALCIUM"/>
    <property type="match status" value="2"/>
</dbReference>
<evidence type="ECO:0000313" key="4">
    <source>
        <dbReference type="EMBL" id="KAB0482635.1"/>
    </source>
</evidence>
<dbReference type="Pfam" id="PF00353">
    <property type="entry name" value="HemolysinCabind"/>
    <property type="match status" value="3"/>
</dbReference>
<dbReference type="PROSITE" id="PS50234">
    <property type="entry name" value="VWFA"/>
    <property type="match status" value="1"/>
</dbReference>
<proteinExistence type="predicted"/>
<feature type="region of interest" description="Disordered" evidence="2">
    <location>
        <begin position="540"/>
        <end position="563"/>
    </location>
</feature>
<dbReference type="RefSeq" id="WP_137406482.1">
    <property type="nucleotide sequence ID" value="NZ_SZQG01000003.1"/>
</dbReference>
<sequence length="1750" mass="181535">MDMTTLNLAGALALGQRIVISTDGTIKVLEEGESLQAGDVILESLNESNSPEVSAKRFSPEDGEIELDQDIADIFAALEEGQDPAELGEEFATAVGQNGSSLGTSGTIERDGEETIPDTEFVTEGFEALGMSRTQSLSLLDAYRSISESSTESNSAPLFTDANNVVVGGTVSFTTDEDTPVSGTLSASDDDNDALSFAMSQPPANGTVTLNSDGSWTYIPNNDFNGDDSFSVVVSDGQGGTDTITVNVGVNPVNDTPLITDTNGNPLGDNIAVTTDEDTPVNGSLSASDTDGDSLNFSKGTEPSNGTVVVDEDGNWTYTPNENYNGNDSFTVVVSDGNGGTDTITVNVDVEEINDGPTIDVVAEAAFNENDAAVDTVVATFTASDEEDGTPSVAFTPGTNTDGYYAISGTDVVLTQAGVDAVNAGETLPAVSLTATDSDNATAVDSDTPTYNAQNDGPTIDVVAEAAFNENDAAVDTVVATFTASDEEDGTPSVAFTPGTNTDGYYAISGTDVVLTQAGVDAVNAGETLPAVSLTATDSDNATAVDSDTPTYNAQNDGPEADNFTETTVDCVTSVDFAPHTSDEEDDAAGFETSVIIESEPIFGTLYEVADDGTKTEVVVGQEYGDADNFEYVLDSDIADQLSFSASDLASDIDTSNGSTSISYFNDLISISAGTYTGSSPVGNDVVSNPGVYLNYDGYSVEDGFGVSTSKNGSSELDVTSKEFIAVDFGNSGAEILSANLDFGSVYGNYNPNSSADGEINVVALDSDGNVVGTFNFNTENNSNFGDEYTLSIDSSGNATVNVSIPDGNGGFIPFTELRVFTTQDGSSNPNRNSNITFKGVEVVDAKVTETIDYKAEDSSDLESSTAQVTIETESIVKPSPEVTSVLRDVSEDASATQSVVGNIDVLYADSIILQEPSESYTSNGHGITWISSNAGQTLVGTVNGSVILTATIDDAGNYDLSLSGPVDHLDGNTQLDQMSIDIGVVASNSNGSQTGTISLSIADDNPIARPIINDLQPSAKAGANVQLILDVSGSMAWDSVTGSSTVTNVSRLSIMQDGAKQLLSEYQSLGVTQVQIVTFSGSSDAQNGASGTSWMSVTEAIDLIDNLAAGGATYYDTAIDAAMDHWDDTGKVDGNPSNITYFLSDGAPNSGGSLTDSEKSSWESFVDSNDITALAYGMGEAVPITYLEDIAYNGATDSEIGAVVVPDITQLPPIILQSVVDPISGQVVNDGSNGSISGFGADGGYVSEVTFGGVTVSYNGVEASVSGFDSGVSTAIDGSQVSIFIDDSHTLVLDMATGSYQFFAAVVGSDISLDFDYELSDNDGDTSSSNMTFNIKAPVMEANDDDVSTTELVPVLIDVLANDYNPHALTSILTLSSVTLLNPALGQVSIVDGQVLFVPSDNANAGDVVEISYTATDKNGNSDSATMSVSITAHSGNTISDGNGINAVYMPQGIVSSNHGDNWQSQPEPSITVNGVKVERGQQNPQLTDNSDLIVTGGDNDHVEGGDFNDIIHLGDSGSNAAFDVQDAEEFVEADASQIYQGDSEDGTLDSPYVAPSWADVGQGGSGNDVILGEAGIDLISGGSGDDYLDGGSENDYIRAGSGRDIVIGGTGDDHLRGEGDDDILIGGIGDDILTGDDGDDLFQWVDQPFQNDVDTITDFTLDEDHLDISQLLPNENTMSDLLEHIVIEKASGNDLVITISESAGHTGDTQTIVLDGAANQVSSLSSGEVTGQQLNDLMNQLFKQLPDQ</sequence>
<dbReference type="CDD" id="cd00198">
    <property type="entry name" value="vWFA"/>
    <property type="match status" value="1"/>
</dbReference>
<dbReference type="InterPro" id="IPR001343">
    <property type="entry name" value="Hemolysn_Ca-bd"/>
</dbReference>
<comment type="caution">
    <text evidence="4">The sequence shown here is derived from an EMBL/GenBank/DDBJ whole genome shotgun (WGS) entry which is preliminary data.</text>
</comment>
<reference evidence="4 5" key="1">
    <citation type="submission" date="2019-09" db="EMBL/GenBank/DDBJ databases">
        <title>Draft genome sequences of 48 bacterial type strains from the CCUG.</title>
        <authorList>
            <person name="Tunovic T."/>
            <person name="Pineiro-Iglesias B."/>
            <person name="Unosson C."/>
            <person name="Inganas E."/>
            <person name="Ohlen M."/>
            <person name="Cardew S."/>
            <person name="Jensie-Markopoulos S."/>
            <person name="Salva-Serra F."/>
            <person name="Jaen-Luchoro D."/>
            <person name="Karlsson R."/>
            <person name="Svensson-Stadler L."/>
            <person name="Chun J."/>
            <person name="Moore E."/>
        </authorList>
    </citation>
    <scope>NUCLEOTIDE SEQUENCE [LARGE SCALE GENOMIC DNA]</scope>
    <source>
        <strain evidence="4 5">CCUG 48643</strain>
    </source>
</reference>
<evidence type="ECO:0000259" key="3">
    <source>
        <dbReference type="PROSITE" id="PS50234"/>
    </source>
</evidence>
<dbReference type="Gene3D" id="3.40.50.410">
    <property type="entry name" value="von Willebrand factor, type A domain"/>
    <property type="match status" value="1"/>
</dbReference>
<dbReference type="SMART" id="SM00327">
    <property type="entry name" value="VWA"/>
    <property type="match status" value="1"/>
</dbReference>
<dbReference type="InterPro" id="IPR002035">
    <property type="entry name" value="VWF_A"/>
</dbReference>
<dbReference type="Gene3D" id="2.60.120.1010">
    <property type="match status" value="1"/>
</dbReference>
<dbReference type="InterPro" id="IPR018511">
    <property type="entry name" value="Hemolysin-typ_Ca-bd_CS"/>
</dbReference>
<dbReference type="SUPFAM" id="SSF51120">
    <property type="entry name" value="beta-Roll"/>
    <property type="match status" value="1"/>
</dbReference>
<dbReference type="InterPro" id="IPR011049">
    <property type="entry name" value="Serralysin-like_metalloprot_C"/>
</dbReference>
<evidence type="ECO:0000256" key="1">
    <source>
        <dbReference type="ARBA" id="ARBA00022837"/>
    </source>
</evidence>
<dbReference type="PRINTS" id="PR00313">
    <property type="entry name" value="CABNDNGRPT"/>
</dbReference>
<feature type="compositionally biased region" description="Polar residues" evidence="2">
    <location>
        <begin position="540"/>
        <end position="556"/>
    </location>
</feature>
<dbReference type="InterPro" id="IPR010221">
    <property type="entry name" value="VCBS_dom"/>
</dbReference>
<feature type="domain" description="VWFA" evidence="3">
    <location>
        <begin position="1025"/>
        <end position="1220"/>
    </location>
</feature>
<protein>
    <submittedName>
        <fullName evidence="4">Tandem-95 repeat protein</fullName>
    </submittedName>
</protein>
<dbReference type="EMBL" id="VZPX01000003">
    <property type="protein sequence ID" value="KAB0482635.1"/>
    <property type="molecule type" value="Genomic_DNA"/>
</dbReference>
<dbReference type="GO" id="GO:0005509">
    <property type="term" value="F:calcium ion binding"/>
    <property type="evidence" value="ECO:0007669"/>
    <property type="project" value="InterPro"/>
</dbReference>
<dbReference type="Pfam" id="PF17963">
    <property type="entry name" value="Big_9"/>
    <property type="match status" value="3"/>
</dbReference>
<gene>
    <name evidence="4" type="ORF">F7Q91_01975</name>
</gene>
<evidence type="ECO:0000256" key="2">
    <source>
        <dbReference type="SAM" id="MobiDB-lite"/>
    </source>
</evidence>
<dbReference type="Gene3D" id="2.60.40.3440">
    <property type="match status" value="2"/>
</dbReference>
<dbReference type="Proteomes" id="UP000423756">
    <property type="component" value="Unassembled WGS sequence"/>
</dbReference>
<dbReference type="InterPro" id="IPR036465">
    <property type="entry name" value="vWFA_dom_sf"/>
</dbReference>
<keyword evidence="1" id="KW-0106">Calcium</keyword>
<dbReference type="Pfam" id="PF13519">
    <property type="entry name" value="VWA_2"/>
    <property type="match status" value="1"/>
</dbReference>
<organism evidence="4 5">
    <name type="scientific">Vibrio chagasii</name>
    <dbReference type="NCBI Taxonomy" id="170679"/>
    <lineage>
        <taxon>Bacteria</taxon>
        <taxon>Pseudomonadati</taxon>
        <taxon>Pseudomonadota</taxon>
        <taxon>Gammaproteobacteria</taxon>
        <taxon>Vibrionales</taxon>
        <taxon>Vibrionaceae</taxon>
        <taxon>Vibrio</taxon>
    </lineage>
</organism>
<name>A0A7V7TI43_9VIBR</name>
<accession>A0A7V7TI43</accession>
<dbReference type="Gene3D" id="2.150.10.10">
    <property type="entry name" value="Serralysin-like metalloprotease, C-terminal"/>
    <property type="match status" value="1"/>
</dbReference>
<evidence type="ECO:0000313" key="5">
    <source>
        <dbReference type="Proteomes" id="UP000423756"/>
    </source>
</evidence>
<dbReference type="NCBIfam" id="TIGR01965">
    <property type="entry name" value="VCBS_repeat"/>
    <property type="match status" value="2"/>
</dbReference>
<dbReference type="NCBIfam" id="NF012211">
    <property type="entry name" value="tand_rpt_95"/>
    <property type="match status" value="2"/>
</dbReference>